<protein>
    <submittedName>
        <fullName evidence="2">Uncharacterized protein</fullName>
    </submittedName>
</protein>
<sequence>MKKIVRVLLPLFVVTSVLNGCKKDGAATNKQVSTKDFYIKLKVNGVAKTMTVNATTVSGVVSGVIHAMSVSAQFTSNPAAGVTIGLNDGAAYNTTTTYTGKYIEVSGITTIQTTFTYKDEDNSTYLASPAAAGTNVTLNISEVANDHFKGTFSGKLIKSGTTASFITVTDGEFYVGRSL</sequence>
<dbReference type="KEGG" id="mgin:FRZ54_06090"/>
<feature type="chain" id="PRO_5022721250" evidence="1">
    <location>
        <begin position="20"/>
        <end position="179"/>
    </location>
</feature>
<accession>A0A5B8USU4</accession>
<feature type="signal peptide" evidence="1">
    <location>
        <begin position="1"/>
        <end position="19"/>
    </location>
</feature>
<evidence type="ECO:0000313" key="2">
    <source>
        <dbReference type="EMBL" id="QEC62170.1"/>
    </source>
</evidence>
<proteinExistence type="predicted"/>
<dbReference type="RefSeq" id="WP_147030747.1">
    <property type="nucleotide sequence ID" value="NZ_CP042436.1"/>
</dbReference>
<organism evidence="2 3">
    <name type="scientific">Mucilaginibacter ginsenosidivorans</name>
    <dbReference type="NCBI Taxonomy" id="398053"/>
    <lineage>
        <taxon>Bacteria</taxon>
        <taxon>Pseudomonadati</taxon>
        <taxon>Bacteroidota</taxon>
        <taxon>Sphingobacteriia</taxon>
        <taxon>Sphingobacteriales</taxon>
        <taxon>Sphingobacteriaceae</taxon>
        <taxon>Mucilaginibacter</taxon>
    </lineage>
</organism>
<gene>
    <name evidence="2" type="ORF">FRZ54_06090</name>
</gene>
<dbReference type="EMBL" id="CP042436">
    <property type="protein sequence ID" value="QEC62170.1"/>
    <property type="molecule type" value="Genomic_DNA"/>
</dbReference>
<evidence type="ECO:0000313" key="3">
    <source>
        <dbReference type="Proteomes" id="UP000321479"/>
    </source>
</evidence>
<evidence type="ECO:0000256" key="1">
    <source>
        <dbReference type="SAM" id="SignalP"/>
    </source>
</evidence>
<keyword evidence="3" id="KW-1185">Reference proteome</keyword>
<dbReference type="OrthoDB" id="879598at2"/>
<dbReference type="AlphaFoldDB" id="A0A5B8USU4"/>
<keyword evidence="1" id="KW-0732">Signal</keyword>
<reference evidence="2 3" key="1">
    <citation type="journal article" date="2017" name="Curr. Microbiol.">
        <title>Mucilaginibacter ginsenosidivorans sp. nov., Isolated from Soil of Ginseng Field.</title>
        <authorList>
            <person name="Kim M.M."/>
            <person name="Siddiqi M.Z."/>
            <person name="Im W.T."/>
        </authorList>
    </citation>
    <scope>NUCLEOTIDE SEQUENCE [LARGE SCALE GENOMIC DNA]</scope>
    <source>
        <strain evidence="2 3">Gsoil 3017</strain>
    </source>
</reference>
<name>A0A5B8USU4_9SPHI</name>
<dbReference type="Proteomes" id="UP000321479">
    <property type="component" value="Chromosome"/>
</dbReference>